<feature type="binding site" evidence="6">
    <location>
        <position position="66"/>
    </location>
    <ligand>
        <name>ATP</name>
        <dbReference type="ChEBI" id="CHEBI:30616"/>
    </ligand>
</feature>
<organism evidence="8">
    <name type="scientific">Thermogemmatispora argillosa</name>
    <dbReference type="NCBI Taxonomy" id="2045280"/>
    <lineage>
        <taxon>Bacteria</taxon>
        <taxon>Bacillati</taxon>
        <taxon>Chloroflexota</taxon>
        <taxon>Ktedonobacteria</taxon>
        <taxon>Thermogemmatisporales</taxon>
        <taxon>Thermogemmatisporaceae</taxon>
        <taxon>Thermogemmatispora</taxon>
    </lineage>
</organism>
<dbReference type="Gene3D" id="3.30.200.20">
    <property type="entry name" value="Phosphorylase Kinase, domain 1"/>
    <property type="match status" value="2"/>
</dbReference>
<dbReference type="PROSITE" id="PS00107">
    <property type="entry name" value="PROTEIN_KINASE_ATP"/>
    <property type="match status" value="1"/>
</dbReference>
<dbReference type="SMART" id="SM00220">
    <property type="entry name" value="S_TKc"/>
    <property type="match status" value="1"/>
</dbReference>
<keyword evidence="4" id="KW-0418">Kinase</keyword>
<dbReference type="Pfam" id="PF00069">
    <property type="entry name" value="Pkinase"/>
    <property type="match status" value="2"/>
</dbReference>
<dbReference type="EC" id="2.7.11.1" evidence="1"/>
<evidence type="ECO:0000256" key="1">
    <source>
        <dbReference type="ARBA" id="ARBA00012513"/>
    </source>
</evidence>
<dbReference type="InterPro" id="IPR011009">
    <property type="entry name" value="Kinase-like_dom_sf"/>
</dbReference>
<keyword evidence="3 6" id="KW-0547">Nucleotide-binding</keyword>
<dbReference type="PROSITE" id="PS50011">
    <property type="entry name" value="PROTEIN_KINASE_DOM"/>
    <property type="match status" value="2"/>
</dbReference>
<dbReference type="Gene3D" id="1.10.510.10">
    <property type="entry name" value="Transferase(Phosphotransferase) domain 1"/>
    <property type="match status" value="2"/>
</dbReference>
<dbReference type="InterPro" id="IPR017441">
    <property type="entry name" value="Protein_kinase_ATP_BS"/>
</dbReference>
<dbReference type="GO" id="GO:0004674">
    <property type="term" value="F:protein serine/threonine kinase activity"/>
    <property type="evidence" value="ECO:0007669"/>
    <property type="project" value="TreeGrafter"/>
</dbReference>
<dbReference type="PROSITE" id="PS00108">
    <property type="entry name" value="PROTEIN_KINASE_ST"/>
    <property type="match status" value="1"/>
</dbReference>
<protein>
    <recommendedName>
        <fullName evidence="1">non-specific serine/threonine protein kinase</fullName>
        <ecNumber evidence="1">2.7.11.1</ecNumber>
    </recommendedName>
</protein>
<dbReference type="InterPro" id="IPR008271">
    <property type="entry name" value="Ser/Thr_kinase_AS"/>
</dbReference>
<evidence type="ECO:0000313" key="8">
    <source>
        <dbReference type="EMBL" id="BBH92771.1"/>
    </source>
</evidence>
<evidence type="ECO:0000259" key="7">
    <source>
        <dbReference type="PROSITE" id="PS50011"/>
    </source>
</evidence>
<evidence type="ECO:0000256" key="4">
    <source>
        <dbReference type="ARBA" id="ARBA00022777"/>
    </source>
</evidence>
<evidence type="ECO:0000256" key="2">
    <source>
        <dbReference type="ARBA" id="ARBA00022679"/>
    </source>
</evidence>
<dbReference type="AlphaFoldDB" id="A0A455T099"/>
<reference evidence="8" key="1">
    <citation type="submission" date="2018-12" db="EMBL/GenBank/DDBJ databases">
        <title>Novel natural products biosynthetic potential of the class Ktedonobacteria.</title>
        <authorList>
            <person name="Zheng Y."/>
            <person name="Saitou A."/>
            <person name="Wang C.M."/>
            <person name="Toyoda A."/>
            <person name="Minakuchi Y."/>
            <person name="Sekiguchi Y."/>
            <person name="Ueda K."/>
            <person name="Takano H."/>
            <person name="Sakai Y."/>
            <person name="Yokota A."/>
            <person name="Yabe S."/>
        </authorList>
    </citation>
    <scope>NUCLEOTIDE SEQUENCE</scope>
    <source>
        <strain evidence="8">A3-2</strain>
    </source>
</reference>
<feature type="domain" description="Protein kinase" evidence="7">
    <location>
        <begin position="36"/>
        <end position="296"/>
    </location>
</feature>
<keyword evidence="5 6" id="KW-0067">ATP-binding</keyword>
<keyword evidence="2" id="KW-0808">Transferase</keyword>
<sequence length="648" mass="73608">MVARCLNPRGGHDNPESAVSCRRCEFLIEGAHVGNYQVTAFIGSGSYGHVYQVREAEPLSRTLALKVLRFDQLNEKALGSFFDEARRIATLQHPNILPVYSFGQLEDERPYLVMEYAPQTIYDLFRRADGSRRPAFAEELLPYVQQAAQALYYVHQNGVIHQDVKPGNLLIGRNGQLLLSDFGTTFYLGMQTHASLGEVTGTAAYMAPEQWQGNPRRESDQYALAICCYELLTGRLPFSFGRLEEMWRAHLHEPPPPPQQWNPRLPAEVAAVLLRALAKDYHQRYRDTQQFASAYAEAVAVALQRYVCERCGFQNRSGAQRCSNCGADYDDRTCPYCHAPVRFGQRCCSACGRLTIPPTLVRHSPLLGISLRQGRYDIKRVLKSREETRVTTMVAVDHQANGAEVVLKRWECTDFPLSRRAQELAHYDRASEALARLCHPLVPQVRERFAEGRHYYLVLTYIDGESLEERLQKLLRPLPEREVVVWLYTVLNILVALEQQQPPLYHFDISPANIIIERSRGRAMLTGFQLPPPPLESSPGPRTQHRTTRKLALSPYLPIKDTRYDRRTCIYMLAASMHHVLTNQAPPHYPAYPPVRQLNPDVSPTLEALLARALQEEPAARYQTYQEMQRALKPLLPRSGAGAQPTLP</sequence>
<dbReference type="SUPFAM" id="SSF56112">
    <property type="entry name" value="Protein kinase-like (PK-like)"/>
    <property type="match status" value="2"/>
</dbReference>
<dbReference type="EMBL" id="AP019377">
    <property type="protein sequence ID" value="BBH92771.1"/>
    <property type="molecule type" value="Genomic_DNA"/>
</dbReference>
<proteinExistence type="predicted"/>
<dbReference type="PANTHER" id="PTHR43289">
    <property type="entry name" value="MITOGEN-ACTIVATED PROTEIN KINASE KINASE KINASE 20-RELATED"/>
    <property type="match status" value="1"/>
</dbReference>
<dbReference type="InterPro" id="IPR000719">
    <property type="entry name" value="Prot_kinase_dom"/>
</dbReference>
<dbReference type="CDD" id="cd14014">
    <property type="entry name" value="STKc_PknB_like"/>
    <property type="match status" value="1"/>
</dbReference>
<gene>
    <name evidence="8" type="ORF">KTA_09700</name>
</gene>
<evidence type="ECO:0000256" key="5">
    <source>
        <dbReference type="ARBA" id="ARBA00022840"/>
    </source>
</evidence>
<evidence type="ECO:0000256" key="3">
    <source>
        <dbReference type="ARBA" id="ARBA00022741"/>
    </source>
</evidence>
<dbReference type="GO" id="GO:0005524">
    <property type="term" value="F:ATP binding"/>
    <property type="evidence" value="ECO:0007669"/>
    <property type="project" value="UniProtKB-UniRule"/>
</dbReference>
<feature type="domain" description="Protein kinase" evidence="7">
    <location>
        <begin position="367"/>
        <end position="636"/>
    </location>
</feature>
<dbReference type="PANTHER" id="PTHR43289:SF6">
    <property type="entry name" value="SERINE_THREONINE-PROTEIN KINASE NEKL-3"/>
    <property type="match status" value="1"/>
</dbReference>
<accession>A0A455T099</accession>
<name>A0A455T099_9CHLR</name>
<evidence type="ECO:0000256" key="6">
    <source>
        <dbReference type="PROSITE-ProRule" id="PRU10141"/>
    </source>
</evidence>